<sequence>GKVGFAASEAGEEKRDAKSGLEEIFKIQDPPYSTSSTVQLPEPAHVQLTGSLSS</sequence>
<protein>
    <submittedName>
        <fullName evidence="2">Uncharacterized protein</fullName>
    </submittedName>
</protein>
<dbReference type="Proteomes" id="UP001266305">
    <property type="component" value="Unassembled WGS sequence"/>
</dbReference>
<proteinExistence type="predicted"/>
<feature type="region of interest" description="Disordered" evidence="1">
    <location>
        <begin position="1"/>
        <end position="20"/>
    </location>
</feature>
<evidence type="ECO:0000256" key="1">
    <source>
        <dbReference type="SAM" id="MobiDB-lite"/>
    </source>
</evidence>
<evidence type="ECO:0000313" key="2">
    <source>
        <dbReference type="EMBL" id="KAK2114189.1"/>
    </source>
</evidence>
<organism evidence="2 3">
    <name type="scientific">Saguinus oedipus</name>
    <name type="common">Cotton-top tamarin</name>
    <name type="synonym">Oedipomidas oedipus</name>
    <dbReference type="NCBI Taxonomy" id="9490"/>
    <lineage>
        <taxon>Eukaryota</taxon>
        <taxon>Metazoa</taxon>
        <taxon>Chordata</taxon>
        <taxon>Craniata</taxon>
        <taxon>Vertebrata</taxon>
        <taxon>Euteleostomi</taxon>
        <taxon>Mammalia</taxon>
        <taxon>Eutheria</taxon>
        <taxon>Euarchontoglires</taxon>
        <taxon>Primates</taxon>
        <taxon>Haplorrhini</taxon>
        <taxon>Platyrrhini</taxon>
        <taxon>Cebidae</taxon>
        <taxon>Callitrichinae</taxon>
        <taxon>Saguinus</taxon>
    </lineage>
</organism>
<keyword evidence="3" id="KW-1185">Reference proteome</keyword>
<feature type="non-terminal residue" evidence="2">
    <location>
        <position position="1"/>
    </location>
</feature>
<reference evidence="2 3" key="1">
    <citation type="submission" date="2023-05" db="EMBL/GenBank/DDBJ databases">
        <title>B98-5 Cell Line De Novo Hybrid Assembly: An Optical Mapping Approach.</title>
        <authorList>
            <person name="Kananen K."/>
            <person name="Auerbach J.A."/>
            <person name="Kautto E."/>
            <person name="Blachly J.S."/>
        </authorList>
    </citation>
    <scope>NUCLEOTIDE SEQUENCE [LARGE SCALE GENOMIC DNA]</scope>
    <source>
        <strain evidence="2">B95-8</strain>
        <tissue evidence="2">Cell line</tissue>
    </source>
</reference>
<gene>
    <name evidence="2" type="ORF">P7K49_008455</name>
</gene>
<dbReference type="EMBL" id="JASSZA010000004">
    <property type="protein sequence ID" value="KAK2114189.1"/>
    <property type="molecule type" value="Genomic_DNA"/>
</dbReference>
<name>A0ABQ9VZE4_SAGOE</name>
<evidence type="ECO:0000313" key="3">
    <source>
        <dbReference type="Proteomes" id="UP001266305"/>
    </source>
</evidence>
<accession>A0ABQ9VZE4</accession>
<feature type="compositionally biased region" description="Basic and acidic residues" evidence="1">
    <location>
        <begin position="11"/>
        <end position="20"/>
    </location>
</feature>
<comment type="caution">
    <text evidence="2">The sequence shown here is derived from an EMBL/GenBank/DDBJ whole genome shotgun (WGS) entry which is preliminary data.</text>
</comment>
<feature type="region of interest" description="Disordered" evidence="1">
    <location>
        <begin position="30"/>
        <end position="54"/>
    </location>
</feature>